<sequence length="301" mass="31782">MNIEPTQITVQALVRGAVDLRGQGGPLHSGDARDLLDLARDAEAAGLRAIVFMDPDFSPAPLVQTLRRHEFSGRPISLLSGVELNNTVGGLNPYAVEHELMLGGRVISMPTVSAAHRIRNSAPPRGWRSQAPAAHAPGLEVLKADGQLRDEVRQILDVVAAHDAVLCSGGLHVAEIWPLFLAARQRGVTRLLVNDGAAIGLTELRELALFGAFIEVCVQAGLQCGGCLERTEVPMALIAAATTRQTILVPGRTGQDGPGGRFRAAVQACLSLGYDAAEIRQITSDNAARLLGLAPDEGKTA</sequence>
<dbReference type="Proteomes" id="UP000477083">
    <property type="component" value="Unassembled WGS sequence"/>
</dbReference>
<evidence type="ECO:0000313" key="2">
    <source>
        <dbReference type="Proteomes" id="UP000477083"/>
    </source>
</evidence>
<gene>
    <name evidence="1" type="ORF">GS660_17835</name>
</gene>
<proteinExistence type="predicted"/>
<reference evidence="1 2" key="1">
    <citation type="submission" date="2020-01" db="EMBL/GenBank/DDBJ databases">
        <title>Frigidibacter albus SP32T (=CGMCC 1.13995T).</title>
        <authorList>
            <person name="Liao X."/>
        </authorList>
    </citation>
    <scope>NUCLEOTIDE SEQUENCE [LARGE SCALE GENOMIC DNA]</scope>
    <source>
        <strain evidence="1 2">SP32</strain>
    </source>
</reference>
<dbReference type="AlphaFoldDB" id="A0A6L8VKQ7"/>
<organism evidence="1 2">
    <name type="scientific">Frigidibacter albus</name>
    <dbReference type="NCBI Taxonomy" id="1465486"/>
    <lineage>
        <taxon>Bacteria</taxon>
        <taxon>Pseudomonadati</taxon>
        <taxon>Pseudomonadota</taxon>
        <taxon>Alphaproteobacteria</taxon>
        <taxon>Rhodobacterales</taxon>
        <taxon>Paracoccaceae</taxon>
        <taxon>Frigidibacter</taxon>
    </lineage>
</organism>
<dbReference type="EMBL" id="WWNR01000013">
    <property type="protein sequence ID" value="MZQ90957.1"/>
    <property type="molecule type" value="Genomic_DNA"/>
</dbReference>
<comment type="caution">
    <text evidence="1">The sequence shown here is derived from an EMBL/GenBank/DDBJ whole genome shotgun (WGS) entry which is preliminary data.</text>
</comment>
<dbReference type="OrthoDB" id="9789440at2"/>
<evidence type="ECO:0000313" key="1">
    <source>
        <dbReference type="EMBL" id="MZQ90957.1"/>
    </source>
</evidence>
<dbReference type="InterPro" id="IPR046249">
    <property type="entry name" value="DUF6282"/>
</dbReference>
<name>A0A6L8VKQ7_9RHOB</name>
<accession>A0A6L8VKQ7</accession>
<keyword evidence="2" id="KW-1185">Reference proteome</keyword>
<dbReference type="RefSeq" id="WP_161348341.1">
    <property type="nucleotide sequence ID" value="NZ_BMGW01000013.1"/>
</dbReference>
<protein>
    <submittedName>
        <fullName evidence="1">Uncharacterized protein</fullName>
    </submittedName>
</protein>
<dbReference type="Pfam" id="PF19799">
    <property type="entry name" value="DUF6282"/>
    <property type="match status" value="1"/>
</dbReference>